<organism evidence="1 2">
    <name type="scientific">Triparma verrucosa</name>
    <dbReference type="NCBI Taxonomy" id="1606542"/>
    <lineage>
        <taxon>Eukaryota</taxon>
        <taxon>Sar</taxon>
        <taxon>Stramenopiles</taxon>
        <taxon>Ochrophyta</taxon>
        <taxon>Bolidophyceae</taxon>
        <taxon>Parmales</taxon>
        <taxon>Triparmaceae</taxon>
        <taxon>Triparma</taxon>
    </lineage>
</organism>
<accession>A0A9W7EVR4</accession>
<dbReference type="PANTHER" id="PTHR38567">
    <property type="entry name" value="DUF4291 DOMAIN-CONTAINING PROTEIN"/>
    <property type="match status" value="1"/>
</dbReference>
<dbReference type="Proteomes" id="UP001165160">
    <property type="component" value="Unassembled WGS sequence"/>
</dbReference>
<dbReference type="Pfam" id="PF14124">
    <property type="entry name" value="DUF4291"/>
    <property type="match status" value="1"/>
</dbReference>
<evidence type="ECO:0000313" key="1">
    <source>
        <dbReference type="EMBL" id="GMH91955.1"/>
    </source>
</evidence>
<evidence type="ECO:0000313" key="2">
    <source>
        <dbReference type="Proteomes" id="UP001165160"/>
    </source>
</evidence>
<reference evidence="2" key="1">
    <citation type="journal article" date="2023" name="Commun. Biol.">
        <title>Genome analysis of Parmales, the sister group of diatoms, reveals the evolutionary specialization of diatoms from phago-mixotrophs to photoautotrophs.</title>
        <authorList>
            <person name="Ban H."/>
            <person name="Sato S."/>
            <person name="Yoshikawa S."/>
            <person name="Yamada K."/>
            <person name="Nakamura Y."/>
            <person name="Ichinomiya M."/>
            <person name="Sato N."/>
            <person name="Blanc-Mathieu R."/>
            <person name="Endo H."/>
            <person name="Kuwata A."/>
            <person name="Ogata H."/>
        </authorList>
    </citation>
    <scope>NUCLEOTIDE SEQUENCE [LARGE SCALE GENOMIC DNA]</scope>
    <source>
        <strain evidence="2">NIES 3699</strain>
    </source>
</reference>
<sequence>MLSKIRAEQDEEGVNFYQAFNSAIADYAVENQRFGGDDFKPIRTTWIKPSFTRVLYRSGYATKPNQERILKVKLSHEAFAAILSACRCPEGGLDETYAPAAVSRSSAGSRGVVQWDPERDLMMFDPKKKNVPRKMLRERSIQIGLQGGLSELYVVSALSIEDVTERAHEVGRAHKCKKEKDCEAAMQTLKQEGILPLERDYVPDLREDHKLRLGLLPGEAADRIARLGMGEAAKIKDVNQDVKIS</sequence>
<dbReference type="AlphaFoldDB" id="A0A9W7EVR4"/>
<dbReference type="InterPro" id="IPR025633">
    <property type="entry name" value="DUF4291"/>
</dbReference>
<gene>
    <name evidence="1" type="ORF">TrVE_jg871</name>
</gene>
<name>A0A9W7EVR4_9STRA</name>
<dbReference type="EMBL" id="BRXX01000122">
    <property type="protein sequence ID" value="GMH91955.1"/>
    <property type="molecule type" value="Genomic_DNA"/>
</dbReference>
<proteinExistence type="predicted"/>
<comment type="caution">
    <text evidence="1">The sequence shown here is derived from an EMBL/GenBank/DDBJ whole genome shotgun (WGS) entry which is preliminary data.</text>
</comment>
<protein>
    <submittedName>
        <fullName evidence="1">Uncharacterized protein</fullName>
    </submittedName>
</protein>
<dbReference type="PANTHER" id="PTHR38567:SF1">
    <property type="entry name" value="DUF4291 DOMAIN-CONTAINING PROTEIN"/>
    <property type="match status" value="1"/>
</dbReference>
<keyword evidence="2" id="KW-1185">Reference proteome</keyword>